<sequence length="466" mass="54846">MPDLRKLYHHIPETLRFPADYLYARIPEEIKYGEEYRRVKALLEQSQWWSEDRLIAYQEEQMKSLLVHAYDHVPYYKKVFDDAGFNPYAFRHLDEIEVLPFLTKELVQEHFDDLTADNIPLSRRTVDTTGGSSGNQLRFYTEKNARTVERPFVLNIWGRVGYRPGSRMAVLRNDLFIGKNLNRPYYYSLGKSKLILNNFHLTDDISHAILDKISADKIEYLHTYPSAAMALCDYISRSGYQLKHRMKAILATSENVYPGQQETINEMLQSRLFTFYGHTERAGIAGWCEYSDLYHVQSEYGYMELVEDQTGRVIKEADQRGEIVCTGFWNYAMPFIRYRTADYSSYAQNQLCECGRHYRLMNQVEGRWRQEMLVLRDGGRVSATAINMHSDAFRNVKRFQLYQDQPGVCVIRIEKADAYNEKDEMNLRREFICKLGDQVDLVFDYTTGIEKTQRNKCLYLIQKLKI</sequence>
<dbReference type="RefSeq" id="WP_055243606.1">
    <property type="nucleotide sequence ID" value="NZ_CABIWA010000002.1"/>
</dbReference>
<protein>
    <submittedName>
        <fullName evidence="1">Phenylacetate-coenzyme A ligase</fullName>
        <ecNumber evidence="1">6.2.1.30</ecNumber>
    </submittedName>
</protein>
<dbReference type="GO" id="GO:0047475">
    <property type="term" value="F:phenylacetate-CoA ligase activity"/>
    <property type="evidence" value="ECO:0007669"/>
    <property type="project" value="UniProtKB-EC"/>
</dbReference>
<evidence type="ECO:0000313" key="2">
    <source>
        <dbReference type="Proteomes" id="UP000095765"/>
    </source>
</evidence>
<accession>A0A174LAW1</accession>
<dbReference type="EC" id="6.2.1.30" evidence="1"/>
<dbReference type="Gene3D" id="3.40.50.12780">
    <property type="entry name" value="N-terminal domain of ligase-like"/>
    <property type="match status" value="1"/>
</dbReference>
<gene>
    <name evidence="1" type="primary">paaK_1</name>
    <name evidence="1" type="ORF">ERS852551_00019</name>
</gene>
<dbReference type="InterPro" id="IPR042099">
    <property type="entry name" value="ANL_N_sf"/>
</dbReference>
<dbReference type="InterPro" id="IPR053158">
    <property type="entry name" value="CapK_Type1_Caps_Biosynth"/>
</dbReference>
<keyword evidence="1" id="KW-0436">Ligase</keyword>
<dbReference type="OrthoDB" id="580775at2"/>
<dbReference type="AlphaFoldDB" id="A0A174LAW1"/>
<dbReference type="Proteomes" id="UP000095765">
    <property type="component" value="Unassembled WGS sequence"/>
</dbReference>
<reference evidence="1 2" key="1">
    <citation type="submission" date="2015-09" db="EMBL/GenBank/DDBJ databases">
        <authorList>
            <consortium name="Pathogen Informatics"/>
        </authorList>
    </citation>
    <scope>NUCLEOTIDE SEQUENCE [LARGE SCALE GENOMIC DNA]</scope>
    <source>
        <strain evidence="1 2">2789STDY5834939</strain>
    </source>
</reference>
<evidence type="ECO:0000313" key="1">
    <source>
        <dbReference type="EMBL" id="CUP18679.1"/>
    </source>
</evidence>
<dbReference type="PANTHER" id="PTHR36932:SF1">
    <property type="entry name" value="CAPSULAR POLYSACCHARIDE BIOSYNTHESIS PROTEIN"/>
    <property type="match status" value="1"/>
</dbReference>
<dbReference type="EMBL" id="CZBE01000001">
    <property type="protein sequence ID" value="CUP18679.1"/>
    <property type="molecule type" value="Genomic_DNA"/>
</dbReference>
<name>A0A174LAW1_9FIRM</name>
<proteinExistence type="predicted"/>
<dbReference type="SUPFAM" id="SSF56801">
    <property type="entry name" value="Acetyl-CoA synthetase-like"/>
    <property type="match status" value="1"/>
</dbReference>
<organism evidence="1 2">
    <name type="scientific">Anaerotruncus colihominis</name>
    <dbReference type="NCBI Taxonomy" id="169435"/>
    <lineage>
        <taxon>Bacteria</taxon>
        <taxon>Bacillati</taxon>
        <taxon>Bacillota</taxon>
        <taxon>Clostridia</taxon>
        <taxon>Eubacteriales</taxon>
        <taxon>Oscillospiraceae</taxon>
        <taxon>Anaerotruncus</taxon>
    </lineage>
</organism>
<dbReference type="PANTHER" id="PTHR36932">
    <property type="entry name" value="CAPSULAR POLYSACCHARIDE BIOSYNTHESIS PROTEIN"/>
    <property type="match status" value="1"/>
</dbReference>